<feature type="domain" description="NF-X1-type" evidence="10">
    <location>
        <begin position="139"/>
        <end position="158"/>
    </location>
</feature>
<dbReference type="PANTHER" id="PTHR12360">
    <property type="entry name" value="NUCLEAR TRANSCRIPTION FACTOR, X-BOX BINDING 1 NFX1"/>
    <property type="match status" value="1"/>
</dbReference>
<dbReference type="GO" id="GO:0005634">
    <property type="term" value="C:nucleus"/>
    <property type="evidence" value="ECO:0007669"/>
    <property type="project" value="UniProtKB-SubCell"/>
</dbReference>
<dbReference type="CDD" id="cd06008">
    <property type="entry name" value="NF-X1-zinc-finger"/>
    <property type="match status" value="1"/>
</dbReference>
<dbReference type="GO" id="GO:0008270">
    <property type="term" value="F:zinc ion binding"/>
    <property type="evidence" value="ECO:0007669"/>
    <property type="project" value="UniProtKB-KW"/>
</dbReference>
<comment type="caution">
    <text evidence="11">The sequence shown here is derived from an EMBL/GenBank/DDBJ whole genome shotgun (WGS) entry which is preliminary data.</text>
</comment>
<evidence type="ECO:0000256" key="5">
    <source>
        <dbReference type="ARBA" id="ARBA00022771"/>
    </source>
</evidence>
<evidence type="ECO:0000313" key="11">
    <source>
        <dbReference type="EMBL" id="KAA6391890.1"/>
    </source>
</evidence>
<comment type="subcellular location">
    <subcellularLocation>
        <location evidence="1">Nucleus</location>
    </subcellularLocation>
</comment>
<dbReference type="InterPro" id="IPR000967">
    <property type="entry name" value="Znf_NFX1"/>
</dbReference>
<sequence>MLDSGRRAELTEQLYNRNATFVKKGIQAFLKRFVGLKKVSPIWRNEVREIDIGNVHGVNHCMKNYLINIIPHSCGNPCGKKRKATCPHPCPILCHPGPCPPCGAMKTDIKCWSHGNPIAIRCGETNLSCKNPCKKLLSCGIHSCSLECHDGECKPCDKIRTIQCYCGKSQNNTTCNQNQEDSFSCGEICDQTLCCGNHHCKMICHPPHDYNASESAVLG</sequence>
<evidence type="ECO:0000256" key="1">
    <source>
        <dbReference type="ARBA" id="ARBA00004123"/>
    </source>
</evidence>
<dbReference type="Pfam" id="PF01422">
    <property type="entry name" value="zf-NF-X1"/>
    <property type="match status" value="3"/>
</dbReference>
<dbReference type="EMBL" id="SNRW01002728">
    <property type="protein sequence ID" value="KAA6391890.1"/>
    <property type="molecule type" value="Genomic_DNA"/>
</dbReference>
<accession>A0A5J4WAT8</accession>
<gene>
    <name evidence="11" type="ORF">EZS28_012584</name>
</gene>
<keyword evidence="5" id="KW-0863">Zinc-finger</keyword>
<reference evidence="11 12" key="1">
    <citation type="submission" date="2019-03" db="EMBL/GenBank/DDBJ databases">
        <title>Single cell metagenomics reveals metabolic interactions within the superorganism composed of flagellate Streblomastix strix and complex community of Bacteroidetes bacteria on its surface.</title>
        <authorList>
            <person name="Treitli S.C."/>
            <person name="Kolisko M."/>
            <person name="Husnik F."/>
            <person name="Keeling P."/>
            <person name="Hampl V."/>
        </authorList>
    </citation>
    <scope>NUCLEOTIDE SEQUENCE [LARGE SCALE GENOMIC DNA]</scope>
    <source>
        <strain evidence="11">ST1C</strain>
    </source>
</reference>
<keyword evidence="6" id="KW-0862">Zinc</keyword>
<feature type="domain" description="NF-X1-type" evidence="10">
    <location>
        <begin position="195"/>
        <end position="214"/>
    </location>
</feature>
<dbReference type="GO" id="GO:0000977">
    <property type="term" value="F:RNA polymerase II transcription regulatory region sequence-specific DNA binding"/>
    <property type="evidence" value="ECO:0007669"/>
    <property type="project" value="TreeGrafter"/>
</dbReference>
<dbReference type="Proteomes" id="UP000324800">
    <property type="component" value="Unassembled WGS sequence"/>
</dbReference>
<keyword evidence="3" id="KW-0479">Metal-binding</keyword>
<evidence type="ECO:0000256" key="6">
    <source>
        <dbReference type="ARBA" id="ARBA00022833"/>
    </source>
</evidence>
<evidence type="ECO:0000256" key="9">
    <source>
        <dbReference type="ARBA" id="ARBA00023242"/>
    </source>
</evidence>
<keyword evidence="4" id="KW-0677">Repeat</keyword>
<evidence type="ECO:0000259" key="10">
    <source>
        <dbReference type="SMART" id="SM00438"/>
    </source>
</evidence>
<evidence type="ECO:0000256" key="3">
    <source>
        <dbReference type="ARBA" id="ARBA00022723"/>
    </source>
</evidence>
<dbReference type="OrthoDB" id="6512771at2759"/>
<name>A0A5J4WAT8_9EUKA</name>
<evidence type="ECO:0000256" key="2">
    <source>
        <dbReference type="ARBA" id="ARBA00007269"/>
    </source>
</evidence>
<feature type="domain" description="NF-X1-type" evidence="10">
    <location>
        <begin position="86"/>
        <end position="104"/>
    </location>
</feature>
<keyword evidence="7" id="KW-0805">Transcription regulation</keyword>
<evidence type="ECO:0000256" key="4">
    <source>
        <dbReference type="ARBA" id="ARBA00022737"/>
    </source>
</evidence>
<organism evidence="11 12">
    <name type="scientific">Streblomastix strix</name>
    <dbReference type="NCBI Taxonomy" id="222440"/>
    <lineage>
        <taxon>Eukaryota</taxon>
        <taxon>Metamonada</taxon>
        <taxon>Preaxostyla</taxon>
        <taxon>Oxymonadida</taxon>
        <taxon>Streblomastigidae</taxon>
        <taxon>Streblomastix</taxon>
    </lineage>
</organism>
<evidence type="ECO:0000256" key="8">
    <source>
        <dbReference type="ARBA" id="ARBA00023163"/>
    </source>
</evidence>
<dbReference type="GO" id="GO:0000981">
    <property type="term" value="F:DNA-binding transcription factor activity, RNA polymerase II-specific"/>
    <property type="evidence" value="ECO:0007669"/>
    <property type="project" value="TreeGrafter"/>
</dbReference>
<proteinExistence type="inferred from homology"/>
<dbReference type="SMART" id="SM00438">
    <property type="entry name" value="ZnF_NFX"/>
    <property type="match status" value="3"/>
</dbReference>
<keyword evidence="8" id="KW-0804">Transcription</keyword>
<protein>
    <submittedName>
        <fullName evidence="11">Putative FKBP12-associated protein 1</fullName>
    </submittedName>
</protein>
<comment type="similarity">
    <text evidence="2">Belongs to the NFX1 family.</text>
</comment>
<keyword evidence="9" id="KW-0539">Nucleus</keyword>
<evidence type="ECO:0000313" key="12">
    <source>
        <dbReference type="Proteomes" id="UP000324800"/>
    </source>
</evidence>
<dbReference type="InterPro" id="IPR034078">
    <property type="entry name" value="NFX1_fam"/>
</dbReference>
<dbReference type="AlphaFoldDB" id="A0A5J4WAT8"/>
<evidence type="ECO:0000256" key="7">
    <source>
        <dbReference type="ARBA" id="ARBA00023015"/>
    </source>
</evidence>
<dbReference type="PANTHER" id="PTHR12360:SF12">
    <property type="entry name" value="TRANSCRIPTIONAL REPRESSOR NF-X1"/>
    <property type="match status" value="1"/>
</dbReference>